<keyword evidence="2" id="KW-0472">Membrane</keyword>
<accession>A0A505D3M5</accession>
<keyword evidence="2" id="KW-0812">Transmembrane</keyword>
<organism evidence="4 5">
    <name type="scientific">Streptomyces sporangiiformans</name>
    <dbReference type="NCBI Taxonomy" id="2315329"/>
    <lineage>
        <taxon>Bacteria</taxon>
        <taxon>Bacillati</taxon>
        <taxon>Actinomycetota</taxon>
        <taxon>Actinomycetes</taxon>
        <taxon>Kitasatosporales</taxon>
        <taxon>Streptomycetaceae</taxon>
        <taxon>Streptomyces</taxon>
    </lineage>
</organism>
<feature type="compositionally biased region" description="Basic and acidic residues" evidence="1">
    <location>
        <begin position="424"/>
        <end position="438"/>
    </location>
</feature>
<dbReference type="EMBL" id="VCHX02000178">
    <property type="protein sequence ID" value="TPQ18294.1"/>
    <property type="molecule type" value="Genomic_DNA"/>
</dbReference>
<dbReference type="OrthoDB" id="3977815at2"/>
<evidence type="ECO:0000313" key="5">
    <source>
        <dbReference type="Proteomes" id="UP000317378"/>
    </source>
</evidence>
<protein>
    <recommendedName>
        <fullName evidence="6">Peptidase</fullName>
    </recommendedName>
</protein>
<gene>
    <name evidence="4" type="ORF">FGD71_032155</name>
</gene>
<feature type="transmembrane region" description="Helical" evidence="2">
    <location>
        <begin position="469"/>
        <end position="488"/>
    </location>
</feature>
<keyword evidence="3" id="KW-0732">Signal</keyword>
<feature type="compositionally biased region" description="Low complexity" evidence="1">
    <location>
        <begin position="447"/>
        <end position="465"/>
    </location>
</feature>
<evidence type="ECO:0000256" key="3">
    <source>
        <dbReference type="SAM" id="SignalP"/>
    </source>
</evidence>
<sequence length="496" mass="51792">MWRAPLRVFCALVLAAGAAAGVPGPGGAAAAAERGPRDVSPEYFYASLHPKTARPSSDVLSLAFDHDGPEQPARLTVDVTGIEGVATIPAGADGCKPRKPVFVCSTRLNSRQELRVKPAPGARPGDSGVLRYTLETPGLPTVKGSLTVIAGRPELRVNTAGRVGPKAVGEVFDAPILIRNIGDVPARGVEVYLEGNGDLAPTVRHSNCRYADGGSVALCRLPDAEIAPGKTVRVSPTQRLKTGGDALDARLTYGAWAYRAGLYRGLPPGGSTRGTAPPLTLTEDPGNGAGATFTTTLDELADMEVPVRNTADLQAFGAWVRGDVGTEHRIRIGFRNNGPAEPHTADVRAVFTVPPGAKVVKAPYDPELEEEMFDQECLTKDGGRHYACTRHGQVGKDNFFEFTLRIVDKDDRPGSVAVSMAPYKHADNTPAKDPKSGNDKAPVQLRATGSAPDTASAAPPADGSGPGPMVWVSCAGAVSVAGAALLVIRRRRGSGG</sequence>
<feature type="region of interest" description="Disordered" evidence="1">
    <location>
        <begin position="419"/>
        <end position="465"/>
    </location>
</feature>
<dbReference type="AlphaFoldDB" id="A0A505D3M5"/>
<keyword evidence="5" id="KW-1185">Reference proteome</keyword>
<name>A0A505D3M5_9ACTN</name>
<dbReference type="Proteomes" id="UP000317378">
    <property type="component" value="Unassembled WGS sequence"/>
</dbReference>
<evidence type="ECO:0000256" key="2">
    <source>
        <dbReference type="SAM" id="Phobius"/>
    </source>
</evidence>
<comment type="caution">
    <text evidence="4">The sequence shown here is derived from an EMBL/GenBank/DDBJ whole genome shotgun (WGS) entry which is preliminary data.</text>
</comment>
<evidence type="ECO:0000313" key="4">
    <source>
        <dbReference type="EMBL" id="TPQ18294.1"/>
    </source>
</evidence>
<feature type="chain" id="PRO_5039553459" description="Peptidase" evidence="3">
    <location>
        <begin position="21"/>
        <end position="496"/>
    </location>
</feature>
<evidence type="ECO:0000256" key="1">
    <source>
        <dbReference type="SAM" id="MobiDB-lite"/>
    </source>
</evidence>
<feature type="signal peptide" evidence="3">
    <location>
        <begin position="1"/>
        <end position="20"/>
    </location>
</feature>
<proteinExistence type="predicted"/>
<keyword evidence="2" id="KW-1133">Transmembrane helix</keyword>
<evidence type="ECO:0008006" key="6">
    <source>
        <dbReference type="Google" id="ProtNLM"/>
    </source>
</evidence>
<reference evidence="4 5" key="1">
    <citation type="submission" date="2019-06" db="EMBL/GenBank/DDBJ databases">
        <title>Streptomyces sporangiiformans sp. nov., a novel actinomycete isolated from soil in Mount Song.</title>
        <authorList>
            <person name="Han L."/>
        </authorList>
    </citation>
    <scope>NUCLEOTIDE SEQUENCE [LARGE SCALE GENOMIC DNA]</scope>
    <source>
        <strain evidence="4 5">NEAU-SSA 1</strain>
    </source>
</reference>